<dbReference type="EMBL" id="QKTW01000017">
    <property type="protein sequence ID" value="PZF72757.1"/>
    <property type="molecule type" value="Genomic_DNA"/>
</dbReference>
<dbReference type="Proteomes" id="UP000248745">
    <property type="component" value="Unassembled WGS sequence"/>
</dbReference>
<evidence type="ECO:0000256" key="1">
    <source>
        <dbReference type="SAM" id="SignalP"/>
    </source>
</evidence>
<dbReference type="Pfam" id="PF18962">
    <property type="entry name" value="Por_Secre_tail"/>
    <property type="match status" value="1"/>
</dbReference>
<comment type="caution">
    <text evidence="3">The sequence shown here is derived from an EMBL/GenBank/DDBJ whole genome shotgun (WGS) entry which is preliminary data.</text>
</comment>
<dbReference type="InterPro" id="IPR026444">
    <property type="entry name" value="Secre_tail"/>
</dbReference>
<reference evidence="3 4" key="1">
    <citation type="submission" date="2018-06" db="EMBL/GenBank/DDBJ databases">
        <title>Mucibacter soli gen. nov., sp. nov., a new member of the family Chitinophagaceae producing mucin.</title>
        <authorList>
            <person name="Kim M.-K."/>
            <person name="Park S."/>
            <person name="Kim T.-S."/>
            <person name="Joung Y."/>
            <person name="Han J.-H."/>
            <person name="Kim S.B."/>
        </authorList>
    </citation>
    <scope>NUCLEOTIDE SEQUENCE [LARGE SCALE GENOMIC DNA]</scope>
    <source>
        <strain evidence="3 4">R1-15</strain>
    </source>
</reference>
<dbReference type="RefSeq" id="WP_110999350.1">
    <property type="nucleotide sequence ID" value="NZ_QKTW01000017.1"/>
</dbReference>
<keyword evidence="4" id="KW-1185">Reference proteome</keyword>
<sequence>MKKALLMVLALGFLKAGAADYYWVNGGGNWSDLNHWRLGSSTGSIPSIVPSASDNVFFDANSGFGTTTATKTVTLDAAGFCNNMSWGAVPNSPIFGRSNVAYNVQISGNASLSTTTTYNLVLSFVGSAASTLTTNGNVLGEFGLDVSKTTGSLTLADNLVAPAITNATTTNGISFTSGTFDMSGKTVSVYVCASNNSNTRTWNMSNTTLNTYTGYRYQGTGKTLNATGSLITAGGVITDGGTYNKVISTSSVANYSNIISGTTFKSLTFTASSLAYSVITNGNTIDTLTYAGAGTVGPTNTLGIVSLGGQTNVNSNNTIAKMTATDKLSMAGGNSIDTLLLAANRTTVLAGTTTINKYLKAQGATCQAFTEITAADSAKLVFGPSAAALIDYVYLTNIMASGNITPINVSGLDGGGNTGFNITAPTSIAGTNLYWVGGTGDWNDNTHWSTTSGGTGGACIPSIADTVIFNSGSGLSGGKIVSTTGNAYCYNMSWLPGVGTCTFSQSVSYNLSVYGSVSLNSLVTMNAALAFLGTAVNSTITFNGSSLGTLGLTIRKTGSGALTFADSWTNSGGSMSLASGRVNMQGKTINIYEMASGGSTVRYQDMTGTNIRVSHGWTYNGTNMTLATIGSHVISDYYINISGQYYPYMEGAYTGGVAVDAIAQSTIDSLIFSGTSATSQSQIGNGNTIRRLEFKGAGYITGINTIDSLVLAGSRVYKFNNVNTINKYFQAVSTTCSGLLELRGNTTGTFAFNPAAVINMNNVYLQNMVATGVPPVAVNGADAGGNSGWNITSTAGSAHYWIGGAGDWNDNTHWSATSGGTGGACIPTVSDDVYFDANSGFTSLSKTVTVSNGNAYSRNLNWANATNAPIWNVSVSWAMEIWGDSIILNPVATFNAWVTAKGGLRPAFLKGNVLGNFDLNVDKPGSSLTMLNDFSNGQTTIGVLNGTWNASGINLNIYQVDNSAGTNNVSAMNISNSTVTAPLGWRYQGVVANHSLNATHSSITTNNFKAAGLSYDTVNVYAVINTDVNMAASTVNNLTFTNTSATAGGGIVGDANILHRVEFKGGGIIAGNNNVIDTLIFFPGDTYTFTAGTNTTINNAWYGSGTPCHLTQIASSSPSANATVTRPSGNTTFDYVRLNRITGAGAASFVGQQHTIDQGNNTNWAIAAYNAGAAIRGLGNDTAIAASAFPYTLHTDGFFGVPSSQYLWSNNSTADSLVAADTGRYSVTVNFVDGCTVSDTIHLLLLNPLSITLLNFEAAVQNCQANLNWKVANAVDFKEFVVERSNDGRNFASIVKLAYVKGTGDYAYTDKSINIGASYYRLRLMDVDGSYNYSKVVSVKSDCSAQAIAVYPTVTKNAVTVELPSGYAGAKIEVYNGTGQLVQTIENNNEGKQNLQFNGLAQGQYILKISNGSDVHTFKVIYQL</sequence>
<dbReference type="OrthoDB" id="7794186at2"/>
<protein>
    <recommendedName>
        <fullName evidence="2">Secretion system C-terminal sorting domain-containing protein</fullName>
    </recommendedName>
</protein>
<name>A0A2W2BA30_9BACT</name>
<evidence type="ECO:0000259" key="2">
    <source>
        <dbReference type="Pfam" id="PF18962"/>
    </source>
</evidence>
<gene>
    <name evidence="3" type="ORF">DN068_12930</name>
</gene>
<organism evidence="3 4">
    <name type="scientific">Taibaiella soli</name>
    <dbReference type="NCBI Taxonomy" id="1649169"/>
    <lineage>
        <taxon>Bacteria</taxon>
        <taxon>Pseudomonadati</taxon>
        <taxon>Bacteroidota</taxon>
        <taxon>Chitinophagia</taxon>
        <taxon>Chitinophagales</taxon>
        <taxon>Chitinophagaceae</taxon>
        <taxon>Taibaiella</taxon>
    </lineage>
</organism>
<evidence type="ECO:0000313" key="3">
    <source>
        <dbReference type="EMBL" id="PZF72757.1"/>
    </source>
</evidence>
<accession>A0A2W2BA30</accession>
<feature type="chain" id="PRO_5016178796" description="Secretion system C-terminal sorting domain-containing protein" evidence="1">
    <location>
        <begin position="19"/>
        <end position="1424"/>
    </location>
</feature>
<proteinExistence type="predicted"/>
<feature type="signal peptide" evidence="1">
    <location>
        <begin position="1"/>
        <end position="18"/>
    </location>
</feature>
<feature type="domain" description="Secretion system C-terminal sorting" evidence="2">
    <location>
        <begin position="1350"/>
        <end position="1420"/>
    </location>
</feature>
<dbReference type="NCBIfam" id="TIGR04183">
    <property type="entry name" value="Por_Secre_tail"/>
    <property type="match status" value="1"/>
</dbReference>
<keyword evidence="1" id="KW-0732">Signal</keyword>
<evidence type="ECO:0000313" key="4">
    <source>
        <dbReference type="Proteomes" id="UP000248745"/>
    </source>
</evidence>